<comment type="caution">
    <text evidence="1">The sequence shown here is derived from an EMBL/GenBank/DDBJ whole genome shotgun (WGS) entry which is preliminary data.</text>
</comment>
<dbReference type="RefSeq" id="WP_034588126.1">
    <property type="nucleotide sequence ID" value="NZ_JRPE02000002.1"/>
</dbReference>
<proteinExistence type="predicted"/>
<evidence type="ECO:0000313" key="2">
    <source>
        <dbReference type="Proteomes" id="UP000029921"/>
    </source>
</evidence>
<dbReference type="EMBL" id="JRPE02000002">
    <property type="protein sequence ID" value="TLD93428.1"/>
    <property type="molecule type" value="Genomic_DNA"/>
</dbReference>
<evidence type="ECO:0000313" key="1">
    <source>
        <dbReference type="EMBL" id="TLD93428.1"/>
    </source>
</evidence>
<dbReference type="AlphaFoldDB" id="A0A4U8T2G4"/>
<dbReference type="Proteomes" id="UP000029921">
    <property type="component" value="Unassembled WGS sequence"/>
</dbReference>
<protein>
    <submittedName>
        <fullName evidence="1">Uncharacterized protein</fullName>
    </submittedName>
</protein>
<organism evidence="1 2">
    <name type="scientific">Helicobacter magdeburgensis</name>
    <dbReference type="NCBI Taxonomy" id="471858"/>
    <lineage>
        <taxon>Bacteria</taxon>
        <taxon>Pseudomonadati</taxon>
        <taxon>Campylobacterota</taxon>
        <taxon>Epsilonproteobacteria</taxon>
        <taxon>Campylobacterales</taxon>
        <taxon>Helicobacteraceae</taxon>
        <taxon>Helicobacter</taxon>
    </lineage>
</organism>
<reference evidence="1 2" key="1">
    <citation type="journal article" date="2014" name="Genome Announc.">
        <title>Draft genome sequences of eight enterohepatic helicobacter species isolated from both laboratory and wild rodents.</title>
        <authorList>
            <person name="Sheh A."/>
            <person name="Shen Z."/>
            <person name="Fox J.G."/>
        </authorList>
    </citation>
    <scope>NUCLEOTIDE SEQUENCE [LARGE SCALE GENOMIC DNA]</scope>
    <source>
        <strain evidence="1 2">MIT 96-1001</strain>
    </source>
</reference>
<sequence>MRTLKFRIEEQGVTFIDSQTQQEQFMFFEELSKPVILGGKPGIMLKDGRMALVEYEEESEYTALIKAIFDNRGE</sequence>
<gene>
    <name evidence="1" type="ORF">LS74_001480</name>
</gene>
<accession>A0A4U8T2G4</accession>
<keyword evidence="2" id="KW-1185">Reference proteome</keyword>
<name>A0A4U8T2G4_9HELI</name>